<dbReference type="Pfam" id="PF03816">
    <property type="entry name" value="LytR_cpsA_psr"/>
    <property type="match status" value="1"/>
</dbReference>
<dbReference type="PANTHER" id="PTHR33392">
    <property type="entry name" value="POLYISOPRENYL-TEICHOIC ACID--PEPTIDOGLYCAN TEICHOIC ACID TRANSFERASE TAGU"/>
    <property type="match status" value="1"/>
</dbReference>
<proteinExistence type="inferred from homology"/>
<protein>
    <submittedName>
        <fullName evidence="3">LCP family protein</fullName>
    </submittedName>
</protein>
<gene>
    <name evidence="3" type="ORF">ICC18_06510</name>
</gene>
<name>A0A926KMB6_9BACL</name>
<comment type="caution">
    <text evidence="3">The sequence shown here is derived from an EMBL/GenBank/DDBJ whole genome shotgun (WGS) entry which is preliminary data.</text>
</comment>
<evidence type="ECO:0000259" key="2">
    <source>
        <dbReference type="Pfam" id="PF03816"/>
    </source>
</evidence>
<sequence length="329" mass="36927">MKRWKIVVFSSTIASTLLLGSCVYWRLEPSRHFDQSELPVVSMPEEIQNESSEALTHDGIQNSSLSPAFTPSSTQSFNVLLLGIDARGNENSRSDVIMVIHVIPSDKKANVLSVPRDTRVNLRNVGYTKINHAHALGEAKGGSHQGTEATMQAVSDFLRIPINYYLKTDFKGFEHFIDAVGGVEVELKQQLHLRSTQKDLPAGKQRIGGATALSLVRERWAFPEGDFGRQNAQYQVLRSIVQEALAPKNMKKTISLIAGIKKDLIDTNFRDSDIISLAWMLEDMKASDFQYSQIPGRSGYDLDPIEHTQLYYWIPDMAEVKEIVEELFS</sequence>
<dbReference type="NCBIfam" id="TIGR00350">
    <property type="entry name" value="lytR_cpsA_psr"/>
    <property type="match status" value="1"/>
</dbReference>
<dbReference type="RefSeq" id="WP_188173547.1">
    <property type="nucleotide sequence ID" value="NZ_JACVVD010000002.1"/>
</dbReference>
<dbReference type="Gene3D" id="3.40.630.190">
    <property type="entry name" value="LCP protein"/>
    <property type="match status" value="1"/>
</dbReference>
<feature type="domain" description="Cell envelope-related transcriptional attenuator" evidence="2">
    <location>
        <begin position="93"/>
        <end position="244"/>
    </location>
</feature>
<dbReference type="PROSITE" id="PS51257">
    <property type="entry name" value="PROKAR_LIPOPROTEIN"/>
    <property type="match status" value="1"/>
</dbReference>
<evidence type="ECO:0000313" key="3">
    <source>
        <dbReference type="EMBL" id="MBD0379758.1"/>
    </source>
</evidence>
<dbReference type="EMBL" id="JACVVD010000002">
    <property type="protein sequence ID" value="MBD0379758.1"/>
    <property type="molecule type" value="Genomic_DNA"/>
</dbReference>
<keyword evidence="4" id="KW-1185">Reference proteome</keyword>
<dbReference type="Proteomes" id="UP000650466">
    <property type="component" value="Unassembled WGS sequence"/>
</dbReference>
<dbReference type="InterPro" id="IPR004474">
    <property type="entry name" value="LytR_CpsA_psr"/>
</dbReference>
<dbReference type="InterPro" id="IPR050922">
    <property type="entry name" value="LytR/CpsA/Psr_CW_biosynth"/>
</dbReference>
<dbReference type="PANTHER" id="PTHR33392:SF6">
    <property type="entry name" value="POLYISOPRENYL-TEICHOIC ACID--PEPTIDOGLYCAN TEICHOIC ACID TRANSFERASE TAGU"/>
    <property type="match status" value="1"/>
</dbReference>
<comment type="similarity">
    <text evidence="1">Belongs to the LytR/CpsA/Psr (LCP) family.</text>
</comment>
<organism evidence="3 4">
    <name type="scientific">Paenibacillus sedimenti</name>
    <dbReference type="NCBI Taxonomy" id="2770274"/>
    <lineage>
        <taxon>Bacteria</taxon>
        <taxon>Bacillati</taxon>
        <taxon>Bacillota</taxon>
        <taxon>Bacilli</taxon>
        <taxon>Bacillales</taxon>
        <taxon>Paenibacillaceae</taxon>
        <taxon>Paenibacillus</taxon>
    </lineage>
</organism>
<reference evidence="3" key="1">
    <citation type="submission" date="2020-09" db="EMBL/GenBank/DDBJ databases">
        <title>Draft Genome Sequence of Paenibacillus sp. WST5.</title>
        <authorList>
            <person name="Bao Z."/>
        </authorList>
    </citation>
    <scope>NUCLEOTIDE SEQUENCE</scope>
    <source>
        <strain evidence="3">WST5</strain>
    </source>
</reference>
<evidence type="ECO:0000256" key="1">
    <source>
        <dbReference type="ARBA" id="ARBA00006068"/>
    </source>
</evidence>
<evidence type="ECO:0000313" key="4">
    <source>
        <dbReference type="Proteomes" id="UP000650466"/>
    </source>
</evidence>
<accession>A0A926KMB6</accession>
<dbReference type="AlphaFoldDB" id="A0A926KMB6"/>